<dbReference type="PANTHER" id="PTHR23272">
    <property type="entry name" value="BED FINGER-RELATED"/>
    <property type="match status" value="1"/>
</dbReference>
<evidence type="ECO:0000259" key="3">
    <source>
        <dbReference type="Pfam" id="PF14372"/>
    </source>
</evidence>
<sequence>MTALKSVLSMKRLITKANHVLMLQEIDISYSSYFYNEGDDDDGEKISTRKRKNSKKNDRVLGAPEDEDREKARNFMDFLQIFYNVTKKVLGNKYVTSNLFVGELVTMHAAISNMCLNKDEKKKGMALSMKAKYDKYWDNLDNMNLLLHIALVLDPRNKMFFLDYCLGLIYGTNSEKSNEVNQRVLETLKELFIQYMKMTDKENEKNTTSSSTATTASFSSFVDLDLDDGYAKYLENRGKGINNTELDMKGTEKKMKGDNFDVLSWWNRNSGKYPILSKIAKDVLGMPISTVASESAFSTSGRVIDKFRSSLTPKTAEALICTQDWLRSTPSDLQETTIHGLQLQKLMVNLEKLEIGNH</sequence>
<dbReference type="EMBL" id="NBSK02000003">
    <property type="protein sequence ID" value="KAJ0215849.1"/>
    <property type="molecule type" value="Genomic_DNA"/>
</dbReference>
<dbReference type="PANTHER" id="PTHR23272:SF190">
    <property type="entry name" value="ZINC FINGER, BED-TYPE-RELATED"/>
    <property type="match status" value="1"/>
</dbReference>
<dbReference type="Proteomes" id="UP000235145">
    <property type="component" value="Unassembled WGS sequence"/>
</dbReference>
<gene>
    <name evidence="4" type="ORF">LSAT_V11C300101730</name>
</gene>
<evidence type="ECO:0000256" key="1">
    <source>
        <dbReference type="SAM" id="MobiDB-lite"/>
    </source>
</evidence>
<proteinExistence type="predicted"/>
<comment type="caution">
    <text evidence="4">The sequence shown here is derived from an EMBL/GenBank/DDBJ whole genome shotgun (WGS) entry which is preliminary data.</text>
</comment>
<feature type="domain" description="HAT C-terminal dimerisation" evidence="2">
    <location>
        <begin position="250"/>
        <end position="326"/>
    </location>
</feature>
<dbReference type="SUPFAM" id="SSF53098">
    <property type="entry name" value="Ribonuclease H-like"/>
    <property type="match status" value="1"/>
</dbReference>
<dbReference type="InterPro" id="IPR012337">
    <property type="entry name" value="RNaseH-like_sf"/>
</dbReference>
<feature type="domain" description="hAT-like transposase RNase-H fold" evidence="3">
    <location>
        <begin position="91"/>
        <end position="195"/>
    </location>
</feature>
<evidence type="ECO:0000313" key="4">
    <source>
        <dbReference type="EMBL" id="KAJ0215849.1"/>
    </source>
</evidence>
<dbReference type="GO" id="GO:0003677">
    <property type="term" value="F:DNA binding"/>
    <property type="evidence" value="ECO:0007669"/>
    <property type="project" value="InterPro"/>
</dbReference>
<keyword evidence="5" id="KW-1185">Reference proteome</keyword>
<organism evidence="4 5">
    <name type="scientific">Lactuca sativa</name>
    <name type="common">Garden lettuce</name>
    <dbReference type="NCBI Taxonomy" id="4236"/>
    <lineage>
        <taxon>Eukaryota</taxon>
        <taxon>Viridiplantae</taxon>
        <taxon>Streptophyta</taxon>
        <taxon>Embryophyta</taxon>
        <taxon>Tracheophyta</taxon>
        <taxon>Spermatophyta</taxon>
        <taxon>Magnoliopsida</taxon>
        <taxon>eudicotyledons</taxon>
        <taxon>Gunneridae</taxon>
        <taxon>Pentapetalae</taxon>
        <taxon>asterids</taxon>
        <taxon>campanulids</taxon>
        <taxon>Asterales</taxon>
        <taxon>Asteraceae</taxon>
        <taxon>Cichorioideae</taxon>
        <taxon>Cichorieae</taxon>
        <taxon>Lactucinae</taxon>
        <taxon>Lactuca</taxon>
    </lineage>
</organism>
<dbReference type="InterPro" id="IPR025525">
    <property type="entry name" value="hAT-like_transposase_RNase-H"/>
</dbReference>
<evidence type="ECO:0008006" key="6">
    <source>
        <dbReference type="Google" id="ProtNLM"/>
    </source>
</evidence>
<dbReference type="AlphaFoldDB" id="A0A9R1W2D1"/>
<protein>
    <recommendedName>
        <fullName evidence="6">HAT C-terminal dimerisation domain-containing protein</fullName>
    </recommendedName>
</protein>
<dbReference type="Pfam" id="PF14372">
    <property type="entry name" value="hAT-like_RNase-H"/>
    <property type="match status" value="1"/>
</dbReference>
<dbReference type="InterPro" id="IPR008906">
    <property type="entry name" value="HATC_C_dom"/>
</dbReference>
<evidence type="ECO:0000259" key="2">
    <source>
        <dbReference type="Pfam" id="PF05699"/>
    </source>
</evidence>
<name>A0A9R1W2D1_LACSA</name>
<evidence type="ECO:0000313" key="5">
    <source>
        <dbReference type="Proteomes" id="UP000235145"/>
    </source>
</evidence>
<feature type="region of interest" description="Disordered" evidence="1">
    <location>
        <begin position="44"/>
        <end position="66"/>
    </location>
</feature>
<accession>A0A9R1W2D1</accession>
<dbReference type="Pfam" id="PF05699">
    <property type="entry name" value="Dimer_Tnp_hAT"/>
    <property type="match status" value="1"/>
</dbReference>
<dbReference type="GO" id="GO:0046983">
    <property type="term" value="F:protein dimerization activity"/>
    <property type="evidence" value="ECO:0007669"/>
    <property type="project" value="InterPro"/>
</dbReference>
<reference evidence="4 5" key="1">
    <citation type="journal article" date="2017" name="Nat. Commun.">
        <title>Genome assembly with in vitro proximity ligation data and whole-genome triplication in lettuce.</title>
        <authorList>
            <person name="Reyes-Chin-Wo S."/>
            <person name="Wang Z."/>
            <person name="Yang X."/>
            <person name="Kozik A."/>
            <person name="Arikit S."/>
            <person name="Song C."/>
            <person name="Xia L."/>
            <person name="Froenicke L."/>
            <person name="Lavelle D.O."/>
            <person name="Truco M.J."/>
            <person name="Xia R."/>
            <person name="Zhu S."/>
            <person name="Xu C."/>
            <person name="Xu H."/>
            <person name="Xu X."/>
            <person name="Cox K."/>
            <person name="Korf I."/>
            <person name="Meyers B.C."/>
            <person name="Michelmore R.W."/>
        </authorList>
    </citation>
    <scope>NUCLEOTIDE SEQUENCE [LARGE SCALE GENOMIC DNA]</scope>
    <source>
        <strain evidence="5">cv. Salinas</strain>
        <tissue evidence="4">Seedlings</tissue>
    </source>
</reference>